<dbReference type="PANTHER" id="PTHR15459">
    <property type="entry name" value="POLYAMINE-MODULATED FACTOR 1"/>
    <property type="match status" value="1"/>
</dbReference>
<keyword evidence="6" id="KW-0995">Kinetochore</keyword>
<proteinExistence type="predicted"/>
<evidence type="ECO:0000256" key="5">
    <source>
        <dbReference type="ARBA" id="ARBA00022776"/>
    </source>
</evidence>
<evidence type="ECO:0000256" key="8">
    <source>
        <dbReference type="ARBA" id="ARBA00023306"/>
    </source>
</evidence>
<evidence type="ECO:0000256" key="2">
    <source>
        <dbReference type="ARBA" id="ARBA00004629"/>
    </source>
</evidence>
<keyword evidence="4" id="KW-0132">Cell division</keyword>
<reference evidence="10" key="1">
    <citation type="submission" date="2018-02" db="EMBL/GenBank/DDBJ databases">
        <authorList>
            <person name="Cohen D.B."/>
            <person name="Kent A.D."/>
        </authorList>
    </citation>
    <scope>NUCLEOTIDE SEQUENCE</scope>
</reference>
<organism evidence="10">
    <name type="scientific">Fagus sylvatica</name>
    <name type="common">Beechnut</name>
    <dbReference type="NCBI Taxonomy" id="28930"/>
    <lineage>
        <taxon>Eukaryota</taxon>
        <taxon>Viridiplantae</taxon>
        <taxon>Streptophyta</taxon>
        <taxon>Embryophyta</taxon>
        <taxon>Tracheophyta</taxon>
        <taxon>Spermatophyta</taxon>
        <taxon>Magnoliopsida</taxon>
        <taxon>eudicotyledons</taxon>
        <taxon>Gunneridae</taxon>
        <taxon>Pentapetalae</taxon>
        <taxon>rosids</taxon>
        <taxon>fabids</taxon>
        <taxon>Fagales</taxon>
        <taxon>Fagaceae</taxon>
        <taxon>Fagus</taxon>
    </lineage>
</organism>
<keyword evidence="3" id="KW-0158">Chromosome</keyword>
<comment type="subcellular location">
    <subcellularLocation>
        <location evidence="2">Chromosome</location>
        <location evidence="2">Centromere</location>
        <location evidence="2">Kinetochore</location>
    </subcellularLocation>
    <subcellularLocation>
        <location evidence="1">Nucleus</location>
    </subcellularLocation>
</comment>
<evidence type="ECO:0000256" key="7">
    <source>
        <dbReference type="ARBA" id="ARBA00023242"/>
    </source>
</evidence>
<sequence>MVGGLKKEMGEIGAVSDLKKSFHLALRPLLTACSNQELCKAFPMFSNAEQQHLHRLFLQVLTSLHENIEDEFQSLCLQTQIGIKMGVLFRAFWATRIAFSREVERGMEVKLSA</sequence>
<evidence type="ECO:0000256" key="6">
    <source>
        <dbReference type="ARBA" id="ARBA00022838"/>
    </source>
</evidence>
<dbReference type="EMBL" id="OIVN01003057">
    <property type="protein sequence ID" value="SPD08490.1"/>
    <property type="molecule type" value="Genomic_DNA"/>
</dbReference>
<keyword evidence="7" id="KW-0539">Nucleus</keyword>
<protein>
    <submittedName>
        <fullName evidence="10">Uncharacterized protein</fullName>
    </submittedName>
</protein>
<accession>A0A2N9HA23</accession>
<evidence type="ECO:0000256" key="4">
    <source>
        <dbReference type="ARBA" id="ARBA00022618"/>
    </source>
</evidence>
<keyword evidence="9" id="KW-0137">Centromere</keyword>
<evidence type="ECO:0000256" key="1">
    <source>
        <dbReference type="ARBA" id="ARBA00004123"/>
    </source>
</evidence>
<dbReference type="GO" id="GO:0005634">
    <property type="term" value="C:nucleus"/>
    <property type="evidence" value="ECO:0007669"/>
    <property type="project" value="UniProtKB-SubCell"/>
</dbReference>
<keyword evidence="5" id="KW-0498">Mitosis</keyword>
<dbReference type="GO" id="GO:0000444">
    <property type="term" value="C:MIS12/MIND type complex"/>
    <property type="evidence" value="ECO:0007669"/>
    <property type="project" value="InterPro"/>
</dbReference>
<dbReference type="GO" id="GO:0007059">
    <property type="term" value="P:chromosome segregation"/>
    <property type="evidence" value="ECO:0007669"/>
    <property type="project" value="TreeGrafter"/>
</dbReference>
<dbReference type="PANTHER" id="PTHR15459:SF3">
    <property type="entry name" value="POLYAMINE-MODULATED FACTOR 1"/>
    <property type="match status" value="1"/>
</dbReference>
<keyword evidence="8" id="KW-0131">Cell cycle</keyword>
<name>A0A2N9HA23_FAGSY</name>
<dbReference type="AlphaFoldDB" id="A0A2N9HA23"/>
<dbReference type="InterPro" id="IPR007128">
    <property type="entry name" value="PMF1/Nnf1"/>
</dbReference>
<dbReference type="GO" id="GO:0051301">
    <property type="term" value="P:cell division"/>
    <property type="evidence" value="ECO:0007669"/>
    <property type="project" value="UniProtKB-KW"/>
</dbReference>
<evidence type="ECO:0000256" key="3">
    <source>
        <dbReference type="ARBA" id="ARBA00022454"/>
    </source>
</evidence>
<evidence type="ECO:0000256" key="9">
    <source>
        <dbReference type="ARBA" id="ARBA00023328"/>
    </source>
</evidence>
<evidence type="ECO:0000313" key="10">
    <source>
        <dbReference type="EMBL" id="SPD08490.1"/>
    </source>
</evidence>
<gene>
    <name evidence="10" type="ORF">FSB_LOCUS36372</name>
</gene>